<evidence type="ECO:0000256" key="3">
    <source>
        <dbReference type="ARBA" id="ARBA00022737"/>
    </source>
</evidence>
<evidence type="ECO:0000256" key="2">
    <source>
        <dbReference type="ARBA" id="ARBA00022729"/>
    </source>
</evidence>
<dbReference type="Proteomes" id="UP001153709">
    <property type="component" value="Chromosome 1"/>
</dbReference>
<reference evidence="7" key="1">
    <citation type="submission" date="2022-01" db="EMBL/GenBank/DDBJ databases">
        <authorList>
            <person name="King R."/>
        </authorList>
    </citation>
    <scope>NUCLEOTIDE SEQUENCE</scope>
</reference>
<evidence type="ECO:0000313" key="7">
    <source>
        <dbReference type="EMBL" id="CAG9826282.1"/>
    </source>
</evidence>
<dbReference type="InterPro" id="IPR050328">
    <property type="entry name" value="Dev_Immune_Receptor"/>
</dbReference>
<feature type="signal peptide" evidence="5">
    <location>
        <begin position="1"/>
        <end position="21"/>
    </location>
</feature>
<dbReference type="Pfam" id="PF13516">
    <property type="entry name" value="LRR_6"/>
    <property type="match status" value="1"/>
</dbReference>
<dbReference type="PANTHER" id="PTHR24373:SF370">
    <property type="entry name" value="FISH-LIPS, ISOFORM E"/>
    <property type="match status" value="1"/>
</dbReference>
<feature type="transmembrane region" description="Helical" evidence="4">
    <location>
        <begin position="410"/>
        <end position="430"/>
    </location>
</feature>
<dbReference type="OrthoDB" id="1687175at2759"/>
<evidence type="ECO:0000256" key="4">
    <source>
        <dbReference type="SAM" id="Phobius"/>
    </source>
</evidence>
<dbReference type="Pfam" id="PF13306">
    <property type="entry name" value="LRR_5"/>
    <property type="match status" value="1"/>
</dbReference>
<evidence type="ECO:0000259" key="6">
    <source>
        <dbReference type="SMART" id="SM00082"/>
    </source>
</evidence>
<protein>
    <recommendedName>
        <fullName evidence="6">LRRCT domain-containing protein</fullName>
    </recommendedName>
</protein>
<dbReference type="Gene3D" id="3.80.10.10">
    <property type="entry name" value="Ribonuclease Inhibitor"/>
    <property type="match status" value="2"/>
</dbReference>
<dbReference type="EMBL" id="OU898276">
    <property type="protein sequence ID" value="CAG9826282.1"/>
    <property type="molecule type" value="Genomic_DNA"/>
</dbReference>
<keyword evidence="4" id="KW-1133">Transmembrane helix</keyword>
<dbReference type="PRINTS" id="PR00019">
    <property type="entry name" value="LEURICHRPT"/>
</dbReference>
<dbReference type="GO" id="GO:0031012">
    <property type="term" value="C:extracellular matrix"/>
    <property type="evidence" value="ECO:0007669"/>
    <property type="project" value="TreeGrafter"/>
</dbReference>
<dbReference type="InterPro" id="IPR003591">
    <property type="entry name" value="Leu-rich_rpt_typical-subtyp"/>
</dbReference>
<dbReference type="AlphaFoldDB" id="A0A9N9X8P2"/>
<dbReference type="SMART" id="SM00369">
    <property type="entry name" value="LRR_TYP"/>
    <property type="match status" value="5"/>
</dbReference>
<keyword evidence="8" id="KW-1185">Reference proteome</keyword>
<keyword evidence="2 5" id="KW-0732">Signal</keyword>
<dbReference type="SMART" id="SM00082">
    <property type="entry name" value="LRRCT"/>
    <property type="match status" value="1"/>
</dbReference>
<accession>A0A9N9X8P2</accession>
<dbReference type="Pfam" id="PF13855">
    <property type="entry name" value="LRR_8"/>
    <property type="match status" value="1"/>
</dbReference>
<sequence length="456" mass="52260">MMFVKEVLVLFLFVALDVVSSEICSNSSESGCDCSQFTNPKTHLPTYYADCRSRNLQDIPKNIENIIHILDLSINNIQTLDPKKYSLSSENLEELILSYNNITSVDVSFFQNLRKLKKLDLSNNFIASLDNAGVFQNLVHLVKLDLSFNNLKTLPDFIFNPLSKLTHLDLSYNYLNELLTQSKEVLTDKLGVTSNLTYLRMDGLALKELPAGYFDKLAAMKGLSLADNEFGLIPTVPYTLEHLDLSGNQFTFISAKYLNYHSLKSLKLNRMASLTDIHHYAFYNLFALEKLIINDCPNLHQFSELAFDVLSKDIDHHLKILSLARNGLRSLNETYKYLFVKMDHVDLSHNHWECDCDILWLQHFALEFYKPQEIRCHSPEDLKHKPVLQIKNSDLKDCFPAIYGKKSHRLLIVILSLAIVVLCGLIFFLLRYPVSSFSRSHRIGPNSPYNLASTHE</sequence>
<evidence type="ECO:0000313" key="8">
    <source>
        <dbReference type="Proteomes" id="UP001153709"/>
    </source>
</evidence>
<dbReference type="InterPro" id="IPR001611">
    <property type="entry name" value="Leu-rich_rpt"/>
</dbReference>
<keyword evidence="4" id="KW-0812">Transmembrane</keyword>
<evidence type="ECO:0000256" key="5">
    <source>
        <dbReference type="SAM" id="SignalP"/>
    </source>
</evidence>
<keyword evidence="4" id="KW-0472">Membrane</keyword>
<dbReference type="SUPFAM" id="SSF52058">
    <property type="entry name" value="L domain-like"/>
    <property type="match status" value="1"/>
</dbReference>
<feature type="domain" description="LRRCT" evidence="6">
    <location>
        <begin position="350"/>
        <end position="399"/>
    </location>
</feature>
<organism evidence="7 8">
    <name type="scientific">Diabrotica balteata</name>
    <name type="common">Banded cucumber beetle</name>
    <dbReference type="NCBI Taxonomy" id="107213"/>
    <lineage>
        <taxon>Eukaryota</taxon>
        <taxon>Metazoa</taxon>
        <taxon>Ecdysozoa</taxon>
        <taxon>Arthropoda</taxon>
        <taxon>Hexapoda</taxon>
        <taxon>Insecta</taxon>
        <taxon>Pterygota</taxon>
        <taxon>Neoptera</taxon>
        <taxon>Endopterygota</taxon>
        <taxon>Coleoptera</taxon>
        <taxon>Polyphaga</taxon>
        <taxon>Cucujiformia</taxon>
        <taxon>Chrysomeloidea</taxon>
        <taxon>Chrysomelidae</taxon>
        <taxon>Galerucinae</taxon>
        <taxon>Diabroticina</taxon>
        <taxon>Diabroticites</taxon>
        <taxon>Diabrotica</taxon>
    </lineage>
</organism>
<keyword evidence="3" id="KW-0677">Repeat</keyword>
<proteinExistence type="predicted"/>
<dbReference type="PANTHER" id="PTHR24373">
    <property type="entry name" value="SLIT RELATED LEUCINE-RICH REPEAT NEURONAL PROTEIN"/>
    <property type="match status" value="1"/>
</dbReference>
<dbReference type="InterPro" id="IPR026906">
    <property type="entry name" value="LRR_5"/>
</dbReference>
<dbReference type="GO" id="GO:0005615">
    <property type="term" value="C:extracellular space"/>
    <property type="evidence" value="ECO:0007669"/>
    <property type="project" value="TreeGrafter"/>
</dbReference>
<name>A0A9N9X8P2_DIABA</name>
<feature type="chain" id="PRO_5040135145" description="LRRCT domain-containing protein" evidence="5">
    <location>
        <begin position="22"/>
        <end position="456"/>
    </location>
</feature>
<gene>
    <name evidence="7" type="ORF">DIABBA_LOCUS412</name>
</gene>
<evidence type="ECO:0000256" key="1">
    <source>
        <dbReference type="ARBA" id="ARBA00022614"/>
    </source>
</evidence>
<keyword evidence="1" id="KW-0433">Leucine-rich repeat</keyword>
<dbReference type="InterPro" id="IPR032675">
    <property type="entry name" value="LRR_dom_sf"/>
</dbReference>
<dbReference type="InterPro" id="IPR000483">
    <property type="entry name" value="Cys-rich_flank_reg_C"/>
</dbReference>